<protein>
    <recommendedName>
        <fullName evidence="3">KANL2-like probable zinc-finger domain-containing protein</fullName>
    </recommendedName>
</protein>
<dbReference type="EMBL" id="BFAA01331774">
    <property type="protein sequence ID" value="GCB86706.1"/>
    <property type="molecule type" value="Genomic_DNA"/>
</dbReference>
<dbReference type="PANTHER" id="PTHR16198">
    <property type="match status" value="1"/>
</dbReference>
<comment type="subcellular location">
    <subcellularLocation>
        <location evidence="1">Nucleus</location>
    </subcellularLocation>
</comment>
<organism evidence="4 5">
    <name type="scientific">Scyliorhinus torazame</name>
    <name type="common">Cloudy catshark</name>
    <name type="synonym">Catulus torazame</name>
    <dbReference type="NCBI Taxonomy" id="75743"/>
    <lineage>
        <taxon>Eukaryota</taxon>
        <taxon>Metazoa</taxon>
        <taxon>Chordata</taxon>
        <taxon>Craniata</taxon>
        <taxon>Vertebrata</taxon>
        <taxon>Chondrichthyes</taxon>
        <taxon>Elasmobranchii</taxon>
        <taxon>Galeomorphii</taxon>
        <taxon>Galeoidea</taxon>
        <taxon>Carcharhiniformes</taxon>
        <taxon>Scyliorhinidae</taxon>
        <taxon>Scyliorhinus</taxon>
    </lineage>
</organism>
<proteinExistence type="predicted"/>
<comment type="caution">
    <text evidence="4">The sequence shown here is derived from an EMBL/GenBank/DDBJ whole genome shotgun (WGS) entry which is preliminary data.</text>
</comment>
<reference evidence="4 5" key="1">
    <citation type="journal article" date="2018" name="Nat. Ecol. Evol.">
        <title>Shark genomes provide insights into elasmobranch evolution and the origin of vertebrates.</title>
        <authorList>
            <person name="Hara Y"/>
            <person name="Yamaguchi K"/>
            <person name="Onimaru K"/>
            <person name="Kadota M"/>
            <person name="Koyanagi M"/>
            <person name="Keeley SD"/>
            <person name="Tatsumi K"/>
            <person name="Tanaka K"/>
            <person name="Motone F"/>
            <person name="Kageyama Y"/>
            <person name="Nozu R"/>
            <person name="Adachi N"/>
            <person name="Nishimura O"/>
            <person name="Nakagawa R"/>
            <person name="Tanegashima C"/>
            <person name="Kiyatake I"/>
            <person name="Matsumoto R"/>
            <person name="Murakumo K"/>
            <person name="Nishida K"/>
            <person name="Terakita A"/>
            <person name="Kuratani S"/>
            <person name="Sato K"/>
            <person name="Hyodo S Kuraku.S."/>
        </authorList>
    </citation>
    <scope>NUCLEOTIDE SEQUENCE [LARGE SCALE GENOMIC DNA]</scope>
</reference>
<feature type="non-terminal residue" evidence="4">
    <location>
        <position position="143"/>
    </location>
</feature>
<dbReference type="AlphaFoldDB" id="A0A401QMW3"/>
<dbReference type="PANTHER" id="PTHR16198:SF2">
    <property type="entry name" value="INO80 COMPLEX SUBUNIT D"/>
    <property type="match status" value="1"/>
</dbReference>
<gene>
    <name evidence="4" type="ORF">scyTo_0027389</name>
</gene>
<dbReference type="OrthoDB" id="677315at2759"/>
<dbReference type="STRING" id="75743.A0A401QMW3"/>
<dbReference type="Pfam" id="PF13891">
    <property type="entry name" value="zf-C3HC3H_KANSL2"/>
    <property type="match status" value="1"/>
</dbReference>
<feature type="domain" description="KANL2-like probable zinc-finger" evidence="3">
    <location>
        <begin position="28"/>
        <end position="92"/>
    </location>
</feature>
<dbReference type="Proteomes" id="UP000288216">
    <property type="component" value="Unassembled WGS sequence"/>
</dbReference>
<keyword evidence="2" id="KW-0539">Nucleus</keyword>
<evidence type="ECO:0000313" key="5">
    <source>
        <dbReference type="Proteomes" id="UP000288216"/>
    </source>
</evidence>
<dbReference type="OMA" id="PPACAFA"/>
<dbReference type="GO" id="GO:0005634">
    <property type="term" value="C:nucleus"/>
    <property type="evidence" value="ECO:0007669"/>
    <property type="project" value="UniProtKB-SubCell"/>
</dbReference>
<evidence type="ECO:0000256" key="1">
    <source>
        <dbReference type="ARBA" id="ARBA00004123"/>
    </source>
</evidence>
<name>A0A401QMW3_SCYTO</name>
<evidence type="ECO:0000313" key="4">
    <source>
        <dbReference type="EMBL" id="GCB86706.1"/>
    </source>
</evidence>
<sequence>MNRIRIHVLPTSRGRLTPLPRLQDPPACAFAHRPCARARLEGQDFCLNHILEDRGAPFKQCGYVSLRTGRRCPGAAPKPEKKDGVAHCAEHARKNALAARLPSRRSSAGPSPEALLAQLSGYVKGDAGCVAADSSRCEASRIL</sequence>
<accession>A0A401QMW3</accession>
<evidence type="ECO:0000259" key="3">
    <source>
        <dbReference type="Pfam" id="PF13891"/>
    </source>
</evidence>
<evidence type="ECO:0000256" key="2">
    <source>
        <dbReference type="ARBA" id="ARBA00023242"/>
    </source>
</evidence>
<dbReference type="InterPro" id="IPR025927">
    <property type="entry name" value="Znf_KANL2-like"/>
</dbReference>
<keyword evidence="5" id="KW-1185">Reference proteome</keyword>